<dbReference type="OrthoDB" id="1063785at2759"/>
<evidence type="ECO:0000256" key="1">
    <source>
        <dbReference type="ARBA" id="ARBA00009500"/>
    </source>
</evidence>
<dbReference type="GO" id="GO:0005615">
    <property type="term" value="C:extracellular space"/>
    <property type="evidence" value="ECO:0007669"/>
    <property type="project" value="InterPro"/>
</dbReference>
<name>A0A835LTL9_9MAGN</name>
<protein>
    <recommendedName>
        <fullName evidence="2">Serpin domain-containing protein</fullName>
    </recommendedName>
</protein>
<dbReference type="SUPFAM" id="SSF56574">
    <property type="entry name" value="Serpins"/>
    <property type="match status" value="1"/>
</dbReference>
<dbReference type="PANTHER" id="PTHR11461">
    <property type="entry name" value="SERINE PROTEASE INHIBITOR, SERPIN"/>
    <property type="match status" value="1"/>
</dbReference>
<dbReference type="Pfam" id="PF00079">
    <property type="entry name" value="Serpin"/>
    <property type="match status" value="1"/>
</dbReference>
<organism evidence="3 4">
    <name type="scientific">Coptis chinensis</name>
    <dbReference type="NCBI Taxonomy" id="261450"/>
    <lineage>
        <taxon>Eukaryota</taxon>
        <taxon>Viridiplantae</taxon>
        <taxon>Streptophyta</taxon>
        <taxon>Embryophyta</taxon>
        <taxon>Tracheophyta</taxon>
        <taxon>Spermatophyta</taxon>
        <taxon>Magnoliopsida</taxon>
        <taxon>Ranunculales</taxon>
        <taxon>Ranunculaceae</taxon>
        <taxon>Coptidoideae</taxon>
        <taxon>Coptis</taxon>
    </lineage>
</organism>
<feature type="non-terminal residue" evidence="3">
    <location>
        <position position="214"/>
    </location>
</feature>
<dbReference type="InterPro" id="IPR042178">
    <property type="entry name" value="Serpin_sf_1"/>
</dbReference>
<evidence type="ECO:0000313" key="3">
    <source>
        <dbReference type="EMBL" id="KAF9607688.1"/>
    </source>
</evidence>
<dbReference type="InterPro" id="IPR000215">
    <property type="entry name" value="Serpin_fam"/>
</dbReference>
<sequence length="214" mass="23753">MRGWNGGGNPRVGIVGGRPNALMSIPFACCRMAKDLALDAKNLNDLNSIAMKFIETLTGSTDGGPILSFVGGAWVDHSCTLKPTFMTVAEEIYKTKAESVDFQNKSTNGLIKSVIPNPLTPTMVFMLANALYFKGRWREPFDKSATKDSKFSLLDGNSVEIPFMTSPARQRIDTFKYFKELGLPRERSKDNKATFSMYIILPNKVDGLWPVIEQ</sequence>
<gene>
    <name evidence="3" type="ORF">IFM89_038159</name>
</gene>
<accession>A0A835LTL9</accession>
<dbReference type="InterPro" id="IPR042185">
    <property type="entry name" value="Serpin_sf_2"/>
</dbReference>
<evidence type="ECO:0000259" key="2">
    <source>
        <dbReference type="Pfam" id="PF00079"/>
    </source>
</evidence>
<proteinExistence type="inferred from homology"/>
<dbReference type="Gene3D" id="3.30.497.10">
    <property type="entry name" value="Antithrombin, subunit I, domain 2"/>
    <property type="match status" value="1"/>
</dbReference>
<dbReference type="Proteomes" id="UP000631114">
    <property type="component" value="Unassembled WGS sequence"/>
</dbReference>
<dbReference type="AlphaFoldDB" id="A0A835LTL9"/>
<dbReference type="PANTHER" id="PTHR11461:SF211">
    <property type="entry name" value="GH10112P-RELATED"/>
    <property type="match status" value="1"/>
</dbReference>
<dbReference type="GO" id="GO:0004867">
    <property type="term" value="F:serine-type endopeptidase inhibitor activity"/>
    <property type="evidence" value="ECO:0007669"/>
    <property type="project" value="InterPro"/>
</dbReference>
<comment type="caution">
    <text evidence="3">The sequence shown here is derived from an EMBL/GenBank/DDBJ whole genome shotgun (WGS) entry which is preliminary data.</text>
</comment>
<reference evidence="3 4" key="1">
    <citation type="submission" date="2020-10" db="EMBL/GenBank/DDBJ databases">
        <title>The Coptis chinensis genome and diversification of protoberbering-type alkaloids.</title>
        <authorList>
            <person name="Wang B."/>
            <person name="Shu S."/>
            <person name="Song C."/>
            <person name="Liu Y."/>
        </authorList>
    </citation>
    <scope>NUCLEOTIDE SEQUENCE [LARGE SCALE GENOMIC DNA]</scope>
    <source>
        <strain evidence="3">HL-2020</strain>
        <tissue evidence="3">Leaf</tissue>
    </source>
</reference>
<keyword evidence="4" id="KW-1185">Reference proteome</keyword>
<comment type="similarity">
    <text evidence="1">Belongs to the serpin family.</text>
</comment>
<evidence type="ECO:0000313" key="4">
    <source>
        <dbReference type="Proteomes" id="UP000631114"/>
    </source>
</evidence>
<dbReference type="InterPro" id="IPR036186">
    <property type="entry name" value="Serpin_sf"/>
</dbReference>
<feature type="domain" description="Serpin" evidence="2">
    <location>
        <begin position="32"/>
        <end position="211"/>
    </location>
</feature>
<dbReference type="Gene3D" id="2.30.39.10">
    <property type="entry name" value="Alpha-1-antitrypsin, domain 1"/>
    <property type="match status" value="1"/>
</dbReference>
<dbReference type="InterPro" id="IPR023796">
    <property type="entry name" value="Serpin_dom"/>
</dbReference>
<dbReference type="EMBL" id="JADFTS010000005">
    <property type="protein sequence ID" value="KAF9607688.1"/>
    <property type="molecule type" value="Genomic_DNA"/>
</dbReference>